<dbReference type="AlphaFoldDB" id="K9Y0J5"/>
<dbReference type="Proteomes" id="UP000010473">
    <property type="component" value="Chromosome"/>
</dbReference>
<evidence type="ECO:0000256" key="3">
    <source>
        <dbReference type="ARBA" id="ARBA00022722"/>
    </source>
</evidence>
<keyword evidence="4" id="KW-0479">Metal-binding</keyword>
<evidence type="ECO:0000256" key="4">
    <source>
        <dbReference type="ARBA" id="ARBA00022723"/>
    </source>
</evidence>
<name>K9Y0J5_STAC7</name>
<evidence type="ECO:0000259" key="8">
    <source>
        <dbReference type="Pfam" id="PF01850"/>
    </source>
</evidence>
<protein>
    <submittedName>
        <fullName evidence="9">PilT protein domain protein</fullName>
    </submittedName>
</protein>
<dbReference type="GO" id="GO:0004518">
    <property type="term" value="F:nuclease activity"/>
    <property type="evidence" value="ECO:0007669"/>
    <property type="project" value="UniProtKB-KW"/>
</dbReference>
<evidence type="ECO:0000256" key="1">
    <source>
        <dbReference type="ARBA" id="ARBA00001946"/>
    </source>
</evidence>
<dbReference type="SUPFAM" id="SSF88723">
    <property type="entry name" value="PIN domain-like"/>
    <property type="match status" value="1"/>
</dbReference>
<keyword evidence="6" id="KW-0460">Magnesium</keyword>
<dbReference type="EMBL" id="CP003653">
    <property type="protein sequence ID" value="AFZ37824.1"/>
    <property type="molecule type" value="Genomic_DNA"/>
</dbReference>
<dbReference type="InterPro" id="IPR029060">
    <property type="entry name" value="PIN-like_dom_sf"/>
</dbReference>
<evidence type="ECO:0000256" key="6">
    <source>
        <dbReference type="ARBA" id="ARBA00022842"/>
    </source>
</evidence>
<dbReference type="OrthoDB" id="9796690at2"/>
<dbReference type="PANTHER" id="PTHR33653">
    <property type="entry name" value="RIBONUCLEASE VAPC2"/>
    <property type="match status" value="1"/>
</dbReference>
<evidence type="ECO:0000313" key="9">
    <source>
        <dbReference type="EMBL" id="AFZ37824.1"/>
    </source>
</evidence>
<reference evidence="10" key="1">
    <citation type="journal article" date="2013" name="Proc. Natl. Acad. Sci. U.S.A.">
        <title>Improving the coverage of the cyanobacterial phylum using diversity-driven genome sequencing.</title>
        <authorList>
            <person name="Shih P.M."/>
            <person name="Wu D."/>
            <person name="Latifi A."/>
            <person name="Axen S.D."/>
            <person name="Fewer D.P."/>
            <person name="Talla E."/>
            <person name="Calteau A."/>
            <person name="Cai F."/>
            <person name="Tandeau de Marsac N."/>
            <person name="Rippka R."/>
            <person name="Herdman M."/>
            <person name="Sivonen K."/>
            <person name="Coursin T."/>
            <person name="Laurent T."/>
            <person name="Goodwin L."/>
            <person name="Nolan M."/>
            <person name="Davenport K.W."/>
            <person name="Han C.S."/>
            <person name="Rubin E.M."/>
            <person name="Eisen J.A."/>
            <person name="Woyke T."/>
            <person name="Gugger M."/>
            <person name="Kerfeld C.A."/>
        </authorList>
    </citation>
    <scope>NUCLEOTIDE SEQUENCE [LARGE SCALE GENOMIC DNA]</scope>
    <source>
        <strain evidence="10">ATCC 29371 / PCC 7437</strain>
    </source>
</reference>
<dbReference type="Gene3D" id="3.40.50.1010">
    <property type="entry name" value="5'-nuclease"/>
    <property type="match status" value="1"/>
</dbReference>
<accession>K9Y0J5</accession>
<organism evidence="9 10">
    <name type="scientific">Stanieria cyanosphaera (strain ATCC 29371 / PCC 7437)</name>
    <dbReference type="NCBI Taxonomy" id="111780"/>
    <lineage>
        <taxon>Bacteria</taxon>
        <taxon>Bacillati</taxon>
        <taxon>Cyanobacteriota</taxon>
        <taxon>Cyanophyceae</taxon>
        <taxon>Pleurocapsales</taxon>
        <taxon>Dermocarpellaceae</taxon>
        <taxon>Stanieria</taxon>
    </lineage>
</organism>
<dbReference type="eggNOG" id="COG1487">
    <property type="taxonomic scope" value="Bacteria"/>
</dbReference>
<dbReference type="InterPro" id="IPR002716">
    <property type="entry name" value="PIN_dom"/>
</dbReference>
<evidence type="ECO:0000313" key="10">
    <source>
        <dbReference type="Proteomes" id="UP000010473"/>
    </source>
</evidence>
<proteinExistence type="inferred from homology"/>
<gene>
    <name evidence="9" type="ordered locus">Sta7437_4355</name>
</gene>
<dbReference type="Pfam" id="PF01850">
    <property type="entry name" value="PIN"/>
    <property type="match status" value="1"/>
</dbReference>
<dbReference type="GO" id="GO:0016787">
    <property type="term" value="F:hydrolase activity"/>
    <property type="evidence" value="ECO:0007669"/>
    <property type="project" value="UniProtKB-KW"/>
</dbReference>
<keyword evidence="2" id="KW-1277">Toxin-antitoxin system</keyword>
<dbReference type="KEGG" id="scs:Sta7437_4355"/>
<keyword evidence="10" id="KW-1185">Reference proteome</keyword>
<keyword evidence="5" id="KW-0378">Hydrolase</keyword>
<feature type="domain" description="PIN" evidence="8">
    <location>
        <begin position="2"/>
        <end position="120"/>
    </location>
</feature>
<dbReference type="RefSeq" id="WP_015195478.1">
    <property type="nucleotide sequence ID" value="NC_019748.1"/>
</dbReference>
<evidence type="ECO:0000256" key="5">
    <source>
        <dbReference type="ARBA" id="ARBA00022801"/>
    </source>
</evidence>
<evidence type="ECO:0000256" key="7">
    <source>
        <dbReference type="ARBA" id="ARBA00038093"/>
    </source>
</evidence>
<sequence>MYLLDTNICIAILKNNLKVIQQFQLKYSDCYLSSLVLAELYKGVYYSNRVVENLNTLTEFADALPTIDFDNKAAIEFCKIQFELRKIGKAIGELDALIAAVARSRQDIVVTNNTRHFINIPNLQLENWFDS</sequence>
<evidence type="ECO:0000256" key="2">
    <source>
        <dbReference type="ARBA" id="ARBA00022649"/>
    </source>
</evidence>
<keyword evidence="3" id="KW-0540">Nuclease</keyword>
<dbReference type="GO" id="GO:0046872">
    <property type="term" value="F:metal ion binding"/>
    <property type="evidence" value="ECO:0007669"/>
    <property type="project" value="UniProtKB-KW"/>
</dbReference>
<comment type="cofactor">
    <cofactor evidence="1">
        <name>Mg(2+)</name>
        <dbReference type="ChEBI" id="CHEBI:18420"/>
    </cofactor>
</comment>
<dbReference type="STRING" id="111780.Sta7437_4355"/>
<dbReference type="InterPro" id="IPR050556">
    <property type="entry name" value="Type_II_TA_system_RNase"/>
</dbReference>
<dbReference type="CDD" id="cd09881">
    <property type="entry name" value="PIN_VapC4-5_FitB-like"/>
    <property type="match status" value="1"/>
</dbReference>
<comment type="similarity">
    <text evidence="7">Belongs to the PINc/VapC protein family.</text>
</comment>
<dbReference type="HOGENOM" id="CLU_118482_5_2_3"/>
<dbReference type="PANTHER" id="PTHR33653:SF1">
    <property type="entry name" value="RIBONUCLEASE VAPC2"/>
    <property type="match status" value="1"/>
</dbReference>